<protein>
    <recommendedName>
        <fullName evidence="3">DUF402 domain-containing protein</fullName>
    </recommendedName>
</protein>
<gene>
    <name evidence="1" type="ORF">SAMN02910406_00950</name>
</gene>
<evidence type="ECO:0000313" key="1">
    <source>
        <dbReference type="EMBL" id="SFB97820.1"/>
    </source>
</evidence>
<dbReference type="EMBL" id="FOKQ01000005">
    <property type="protein sequence ID" value="SFB97820.1"/>
    <property type="molecule type" value="Genomic_DNA"/>
</dbReference>
<name>A0A1I1FL90_RUMAL</name>
<evidence type="ECO:0000313" key="2">
    <source>
        <dbReference type="Proteomes" id="UP000182192"/>
    </source>
</evidence>
<evidence type="ECO:0008006" key="3">
    <source>
        <dbReference type="Google" id="ProtNLM"/>
    </source>
</evidence>
<dbReference type="AlphaFoldDB" id="A0A1I1FL90"/>
<accession>A0A1I1FL90</accession>
<organism evidence="1 2">
    <name type="scientific">Ruminococcus albus</name>
    <dbReference type="NCBI Taxonomy" id="1264"/>
    <lineage>
        <taxon>Bacteria</taxon>
        <taxon>Bacillati</taxon>
        <taxon>Bacillota</taxon>
        <taxon>Clostridia</taxon>
        <taxon>Eubacteriales</taxon>
        <taxon>Oscillospiraceae</taxon>
        <taxon>Ruminococcus</taxon>
    </lineage>
</organism>
<dbReference type="Proteomes" id="UP000182192">
    <property type="component" value="Unassembled WGS sequence"/>
</dbReference>
<sequence>MKGGVTVSAHEKIKLRFTFDETIDGLVKGQIYDAVKCDEKVGRLPAVRIIYDDGFMQLCPVFWFDLVENYTYFIDGDCAFDSFILHSTMFKEIKMVDVNYNEIIAEADLYESKWDSGYDMACIGLTNGYYYKQDEIRSIEIL</sequence>
<proteinExistence type="predicted"/>
<reference evidence="1 2" key="1">
    <citation type="submission" date="2016-10" db="EMBL/GenBank/DDBJ databases">
        <authorList>
            <person name="de Groot N.N."/>
        </authorList>
    </citation>
    <scope>NUCLEOTIDE SEQUENCE [LARGE SCALE GENOMIC DNA]</scope>
    <source>
        <strain evidence="1 2">AR67</strain>
    </source>
</reference>